<dbReference type="AlphaFoldDB" id="A0A9C5YWU3"/>
<evidence type="ECO:0000313" key="1">
    <source>
        <dbReference type="Proteomes" id="UP000092443"/>
    </source>
</evidence>
<dbReference type="Gene3D" id="2.40.150.20">
    <property type="entry name" value="Ribosomal protein L14"/>
    <property type="match status" value="1"/>
</dbReference>
<keyword evidence="1" id="KW-1185">Reference proteome</keyword>
<dbReference type="InterPro" id="IPR036853">
    <property type="entry name" value="Ribosomal_uL14_sf"/>
</dbReference>
<accession>A0A9C5YWU3</accession>
<dbReference type="GO" id="GO:0005840">
    <property type="term" value="C:ribosome"/>
    <property type="evidence" value="ECO:0007669"/>
    <property type="project" value="UniProtKB-KW"/>
</dbReference>
<proteinExistence type="predicted"/>
<keyword evidence="2" id="KW-0689">Ribosomal protein</keyword>
<protein>
    <submittedName>
        <fullName evidence="2">60S ribosomal protein L23</fullName>
    </submittedName>
</protein>
<reference evidence="2" key="1">
    <citation type="submission" date="2025-08" db="UniProtKB">
        <authorList>
            <consortium name="RefSeq"/>
        </authorList>
    </citation>
    <scope>IDENTIFICATION</scope>
    <source>
        <tissue evidence="2">Whole body pupa</tissue>
    </source>
</reference>
<gene>
    <name evidence="2" type="primary">LOC119636074</name>
</gene>
<dbReference type="KEGG" id="gfs:119636074"/>
<sequence length="90" mass="9599">MSPSTGRCGTAEGQFRISFIVGAVMICADNIAAKNLYVIAEHGIHDRLNHLPAAGVGGIFAAIAKMGRPELRKKLEPYGRESHFEGGTAF</sequence>
<dbReference type="GO" id="GO:0003735">
    <property type="term" value="F:structural constituent of ribosome"/>
    <property type="evidence" value="ECO:0007669"/>
    <property type="project" value="InterPro"/>
</dbReference>
<dbReference type="SUPFAM" id="SSF50193">
    <property type="entry name" value="Ribosomal protein L14"/>
    <property type="match status" value="1"/>
</dbReference>
<dbReference type="GO" id="GO:0006412">
    <property type="term" value="P:translation"/>
    <property type="evidence" value="ECO:0007669"/>
    <property type="project" value="InterPro"/>
</dbReference>
<dbReference type="Proteomes" id="UP000092443">
    <property type="component" value="Unplaced"/>
</dbReference>
<keyword evidence="2" id="KW-0687">Ribonucleoprotein</keyword>
<evidence type="ECO:0000313" key="2">
    <source>
        <dbReference type="RefSeq" id="XP_037887096.1"/>
    </source>
</evidence>
<organism evidence="1 2">
    <name type="scientific">Glossina fuscipes</name>
    <dbReference type="NCBI Taxonomy" id="7396"/>
    <lineage>
        <taxon>Eukaryota</taxon>
        <taxon>Metazoa</taxon>
        <taxon>Ecdysozoa</taxon>
        <taxon>Arthropoda</taxon>
        <taxon>Hexapoda</taxon>
        <taxon>Insecta</taxon>
        <taxon>Pterygota</taxon>
        <taxon>Neoptera</taxon>
        <taxon>Endopterygota</taxon>
        <taxon>Diptera</taxon>
        <taxon>Brachycera</taxon>
        <taxon>Muscomorpha</taxon>
        <taxon>Hippoboscoidea</taxon>
        <taxon>Glossinidae</taxon>
        <taxon>Glossina</taxon>
    </lineage>
</organism>
<dbReference type="RefSeq" id="XP_037887096.1">
    <property type="nucleotide sequence ID" value="XM_038031168.1"/>
</dbReference>
<dbReference type="GeneID" id="119636074"/>
<name>A0A9C5YWU3_9MUSC</name>